<name>A0A0A8YE28_ARUDO</name>
<reference evidence="1" key="2">
    <citation type="journal article" date="2015" name="Data Brief">
        <title>Shoot transcriptome of the giant reed, Arundo donax.</title>
        <authorList>
            <person name="Barrero R.A."/>
            <person name="Guerrero F.D."/>
            <person name="Moolhuijzen P."/>
            <person name="Goolsby J.A."/>
            <person name="Tidwell J."/>
            <person name="Bellgard S.E."/>
            <person name="Bellgard M.I."/>
        </authorList>
    </citation>
    <scope>NUCLEOTIDE SEQUENCE</scope>
    <source>
        <tissue evidence="1">Shoot tissue taken approximately 20 cm above the soil surface</tissue>
    </source>
</reference>
<accession>A0A0A8YE28</accession>
<proteinExistence type="predicted"/>
<dbReference type="EMBL" id="GBRH01273546">
    <property type="protein sequence ID" value="JAD24349.1"/>
    <property type="molecule type" value="Transcribed_RNA"/>
</dbReference>
<protein>
    <submittedName>
        <fullName evidence="1">Uncharacterized protein</fullName>
    </submittedName>
</protein>
<sequence>MWKVLRIVWHNSRKKPLLAGILRRQLFHWRTKGTYTTPSNMSHA</sequence>
<evidence type="ECO:0000313" key="1">
    <source>
        <dbReference type="EMBL" id="JAD24349.1"/>
    </source>
</evidence>
<organism evidence="1">
    <name type="scientific">Arundo donax</name>
    <name type="common">Giant reed</name>
    <name type="synonym">Donax arundinaceus</name>
    <dbReference type="NCBI Taxonomy" id="35708"/>
    <lineage>
        <taxon>Eukaryota</taxon>
        <taxon>Viridiplantae</taxon>
        <taxon>Streptophyta</taxon>
        <taxon>Embryophyta</taxon>
        <taxon>Tracheophyta</taxon>
        <taxon>Spermatophyta</taxon>
        <taxon>Magnoliopsida</taxon>
        <taxon>Liliopsida</taxon>
        <taxon>Poales</taxon>
        <taxon>Poaceae</taxon>
        <taxon>PACMAD clade</taxon>
        <taxon>Arundinoideae</taxon>
        <taxon>Arundineae</taxon>
        <taxon>Arundo</taxon>
    </lineage>
</organism>
<dbReference type="AlphaFoldDB" id="A0A0A8YE28"/>
<reference evidence="1" key="1">
    <citation type="submission" date="2014-09" db="EMBL/GenBank/DDBJ databases">
        <authorList>
            <person name="Magalhaes I.L.F."/>
            <person name="Oliveira U."/>
            <person name="Santos F.R."/>
            <person name="Vidigal T.H.D.A."/>
            <person name="Brescovit A.D."/>
            <person name="Santos A.J."/>
        </authorList>
    </citation>
    <scope>NUCLEOTIDE SEQUENCE</scope>
    <source>
        <tissue evidence="1">Shoot tissue taken approximately 20 cm above the soil surface</tissue>
    </source>
</reference>